<organism evidence="1 2">
    <name type="scientific">Paramuricea clavata</name>
    <name type="common">Red gorgonian</name>
    <name type="synonym">Violescent sea-whip</name>
    <dbReference type="NCBI Taxonomy" id="317549"/>
    <lineage>
        <taxon>Eukaryota</taxon>
        <taxon>Metazoa</taxon>
        <taxon>Cnidaria</taxon>
        <taxon>Anthozoa</taxon>
        <taxon>Octocorallia</taxon>
        <taxon>Malacalcyonacea</taxon>
        <taxon>Plexauridae</taxon>
        <taxon>Paramuricea</taxon>
    </lineage>
</organism>
<name>A0A7D9DBF6_PARCT</name>
<evidence type="ECO:0000313" key="1">
    <source>
        <dbReference type="EMBL" id="CAB3980699.1"/>
    </source>
</evidence>
<proteinExistence type="predicted"/>
<gene>
    <name evidence="1" type="ORF">PACLA_8A033672</name>
</gene>
<dbReference type="AlphaFoldDB" id="A0A7D9DBF6"/>
<reference evidence="1" key="1">
    <citation type="submission" date="2020-04" db="EMBL/GenBank/DDBJ databases">
        <authorList>
            <person name="Alioto T."/>
            <person name="Alioto T."/>
            <person name="Gomez Garrido J."/>
        </authorList>
    </citation>
    <scope>NUCLEOTIDE SEQUENCE</scope>
    <source>
        <strain evidence="1">A484AB</strain>
    </source>
</reference>
<dbReference type="Proteomes" id="UP001152795">
    <property type="component" value="Unassembled WGS sequence"/>
</dbReference>
<evidence type="ECO:0000313" key="2">
    <source>
        <dbReference type="Proteomes" id="UP001152795"/>
    </source>
</evidence>
<dbReference type="EMBL" id="CACRXK020000315">
    <property type="protein sequence ID" value="CAB3980699.1"/>
    <property type="molecule type" value="Genomic_DNA"/>
</dbReference>
<sequence length="128" mass="13924">MAVVIKQRCIDEPCPCAPPPSPQSGARKKFCFDKLSPSPFSSSEGNEVDIREFLVASLSRMNVGSSSLKRKQRTESNDFATFEVCGSTPNGKKVKSSGLHKQALLPLITAVNGSLVVEGRKRELMQLN</sequence>
<comment type="caution">
    <text evidence="1">The sequence shown here is derived from an EMBL/GenBank/DDBJ whole genome shotgun (WGS) entry which is preliminary data.</text>
</comment>
<keyword evidence="2" id="KW-1185">Reference proteome</keyword>
<protein>
    <submittedName>
        <fullName evidence="1">Uncharacterized protein</fullName>
    </submittedName>
</protein>
<accession>A0A7D9DBF6</accession>